<feature type="region of interest" description="Disordered" evidence="1">
    <location>
        <begin position="25"/>
        <end position="69"/>
    </location>
</feature>
<keyword evidence="3" id="KW-1185">Reference proteome</keyword>
<gene>
    <name evidence="2" type="ORF">INT44_003963</name>
</gene>
<evidence type="ECO:0000256" key="1">
    <source>
        <dbReference type="SAM" id="MobiDB-lite"/>
    </source>
</evidence>
<name>A0A8H7QBI1_9FUNG</name>
<dbReference type="AlphaFoldDB" id="A0A8H7QBI1"/>
<dbReference type="EMBL" id="JAEPRA010000001">
    <property type="protein sequence ID" value="KAG2188824.1"/>
    <property type="molecule type" value="Genomic_DNA"/>
</dbReference>
<dbReference type="Proteomes" id="UP000612746">
    <property type="component" value="Unassembled WGS sequence"/>
</dbReference>
<evidence type="ECO:0000313" key="2">
    <source>
        <dbReference type="EMBL" id="KAG2188824.1"/>
    </source>
</evidence>
<proteinExistence type="predicted"/>
<sequence>MSVSSGYPDSCFQSLNATISYPSSASSIIPTSQLSTGIPSPTQNLVNANASPITSSTSSSTPSPSPKQNMTLIWSKAIDTFIKDVSTNKTHINEHLDAMIGNMLEITGVERIPPNEIV</sequence>
<accession>A0A8H7QBI1</accession>
<feature type="compositionally biased region" description="Polar residues" evidence="1">
    <location>
        <begin position="33"/>
        <end position="50"/>
    </location>
</feature>
<feature type="compositionally biased region" description="Low complexity" evidence="1">
    <location>
        <begin position="51"/>
        <end position="62"/>
    </location>
</feature>
<comment type="caution">
    <text evidence="2">The sequence shown here is derived from an EMBL/GenBank/DDBJ whole genome shotgun (WGS) entry which is preliminary data.</text>
</comment>
<evidence type="ECO:0000313" key="3">
    <source>
        <dbReference type="Proteomes" id="UP000612746"/>
    </source>
</evidence>
<dbReference type="OrthoDB" id="2436053at2759"/>
<organism evidence="2 3">
    <name type="scientific">Umbelopsis vinacea</name>
    <dbReference type="NCBI Taxonomy" id="44442"/>
    <lineage>
        <taxon>Eukaryota</taxon>
        <taxon>Fungi</taxon>
        <taxon>Fungi incertae sedis</taxon>
        <taxon>Mucoromycota</taxon>
        <taxon>Mucoromycotina</taxon>
        <taxon>Umbelopsidomycetes</taxon>
        <taxon>Umbelopsidales</taxon>
        <taxon>Umbelopsidaceae</taxon>
        <taxon>Umbelopsis</taxon>
    </lineage>
</organism>
<reference evidence="2" key="1">
    <citation type="submission" date="2020-12" db="EMBL/GenBank/DDBJ databases">
        <title>Metabolic potential, ecology and presence of endohyphal bacteria is reflected in genomic diversity of Mucoromycotina.</title>
        <authorList>
            <person name="Muszewska A."/>
            <person name="Okrasinska A."/>
            <person name="Steczkiewicz K."/>
            <person name="Drgas O."/>
            <person name="Orlowska M."/>
            <person name="Perlinska-Lenart U."/>
            <person name="Aleksandrzak-Piekarczyk T."/>
            <person name="Szatraj K."/>
            <person name="Zielenkiewicz U."/>
            <person name="Pilsyk S."/>
            <person name="Malc E."/>
            <person name="Mieczkowski P."/>
            <person name="Kruszewska J.S."/>
            <person name="Biernat P."/>
            <person name="Pawlowska J."/>
        </authorList>
    </citation>
    <scope>NUCLEOTIDE SEQUENCE</scope>
    <source>
        <strain evidence="2">WA0000051536</strain>
    </source>
</reference>
<protein>
    <submittedName>
        <fullName evidence="2">Uncharacterized protein</fullName>
    </submittedName>
</protein>